<evidence type="ECO:0000259" key="8">
    <source>
        <dbReference type="Pfam" id="PF00082"/>
    </source>
</evidence>
<name>A0ABV9Y3L7_9PSEU</name>
<dbReference type="SUPFAM" id="SSF52743">
    <property type="entry name" value="Subtilisin-like"/>
    <property type="match status" value="1"/>
</dbReference>
<dbReference type="PROSITE" id="PS00138">
    <property type="entry name" value="SUBTILASE_SER"/>
    <property type="match status" value="1"/>
</dbReference>
<dbReference type="Gene3D" id="2.60.120.260">
    <property type="entry name" value="Galactose-binding domain-like"/>
    <property type="match status" value="1"/>
</dbReference>
<dbReference type="RefSeq" id="WP_344037161.1">
    <property type="nucleotide sequence ID" value="NZ_BAAAKE010000006.1"/>
</dbReference>
<dbReference type="InterPro" id="IPR034193">
    <property type="entry name" value="PCSK9_ProteinaseK-like"/>
</dbReference>
<gene>
    <name evidence="10" type="ORF">ACFPFM_26645</name>
</gene>
<dbReference type="InterPro" id="IPR015500">
    <property type="entry name" value="Peptidase_S8_subtilisin-rel"/>
</dbReference>
<evidence type="ECO:0000259" key="9">
    <source>
        <dbReference type="Pfam" id="PF05922"/>
    </source>
</evidence>
<evidence type="ECO:0000256" key="1">
    <source>
        <dbReference type="ARBA" id="ARBA00011073"/>
    </source>
</evidence>
<dbReference type="Gene3D" id="3.30.70.80">
    <property type="entry name" value="Peptidase S8 propeptide/proteinase inhibitor I9"/>
    <property type="match status" value="1"/>
</dbReference>
<dbReference type="PRINTS" id="PR00723">
    <property type="entry name" value="SUBTILISIN"/>
</dbReference>
<keyword evidence="7" id="KW-0732">Signal</keyword>
<dbReference type="SUPFAM" id="SSF54897">
    <property type="entry name" value="Protease propeptides/inhibitors"/>
    <property type="match status" value="1"/>
</dbReference>
<feature type="domain" description="Inhibitor I9" evidence="9">
    <location>
        <begin position="50"/>
        <end position="117"/>
    </location>
</feature>
<feature type="domain" description="Peptidase S8/S53" evidence="8">
    <location>
        <begin position="149"/>
        <end position="380"/>
    </location>
</feature>
<dbReference type="EMBL" id="JBHSJB010000027">
    <property type="protein sequence ID" value="MFC5057308.1"/>
    <property type="molecule type" value="Genomic_DNA"/>
</dbReference>
<feature type="signal peptide" evidence="7">
    <location>
        <begin position="1"/>
        <end position="33"/>
    </location>
</feature>
<evidence type="ECO:0000256" key="7">
    <source>
        <dbReference type="SAM" id="SignalP"/>
    </source>
</evidence>
<evidence type="ECO:0000313" key="10">
    <source>
        <dbReference type="EMBL" id="MFC5057308.1"/>
    </source>
</evidence>
<reference evidence="11" key="1">
    <citation type="journal article" date="2019" name="Int. J. Syst. Evol. Microbiol.">
        <title>The Global Catalogue of Microorganisms (GCM) 10K type strain sequencing project: providing services to taxonomists for standard genome sequencing and annotation.</title>
        <authorList>
            <consortium name="The Broad Institute Genomics Platform"/>
            <consortium name="The Broad Institute Genome Sequencing Center for Infectious Disease"/>
            <person name="Wu L."/>
            <person name="Ma J."/>
        </authorList>
    </citation>
    <scope>NUCLEOTIDE SEQUENCE [LARGE SCALE GENOMIC DNA]</scope>
    <source>
        <strain evidence="11">KCTC 12848</strain>
    </source>
</reference>
<dbReference type="Pfam" id="PF05922">
    <property type="entry name" value="Inhibitor_I9"/>
    <property type="match status" value="1"/>
</dbReference>
<dbReference type="InterPro" id="IPR022398">
    <property type="entry name" value="Peptidase_S8_His-AS"/>
</dbReference>
<dbReference type="InterPro" id="IPR010259">
    <property type="entry name" value="S8pro/Inhibitor_I9"/>
</dbReference>
<dbReference type="Pfam" id="PF05345">
    <property type="entry name" value="He_PIG"/>
    <property type="match status" value="1"/>
</dbReference>
<evidence type="ECO:0000256" key="3">
    <source>
        <dbReference type="ARBA" id="ARBA00022801"/>
    </source>
</evidence>
<protein>
    <submittedName>
        <fullName evidence="10">S8 family peptidase</fullName>
    </submittedName>
</protein>
<comment type="caution">
    <text evidence="10">The sequence shown here is derived from an EMBL/GenBank/DDBJ whole genome shotgun (WGS) entry which is preliminary data.</text>
</comment>
<dbReference type="PANTHER" id="PTHR43806:SF11">
    <property type="entry name" value="CEREVISIN-RELATED"/>
    <property type="match status" value="1"/>
</dbReference>
<dbReference type="PROSITE" id="PS00137">
    <property type="entry name" value="SUBTILASE_HIS"/>
    <property type="match status" value="1"/>
</dbReference>
<evidence type="ECO:0000256" key="4">
    <source>
        <dbReference type="ARBA" id="ARBA00022825"/>
    </source>
</evidence>
<keyword evidence="4 5" id="KW-0720">Serine protease</keyword>
<evidence type="ECO:0000256" key="6">
    <source>
        <dbReference type="RuleBase" id="RU003355"/>
    </source>
</evidence>
<keyword evidence="3 5" id="KW-0378">Hydrolase</keyword>
<comment type="similarity">
    <text evidence="1 5 6">Belongs to the peptidase S8 family.</text>
</comment>
<dbReference type="InterPro" id="IPR013783">
    <property type="entry name" value="Ig-like_fold"/>
</dbReference>
<dbReference type="InterPro" id="IPR006311">
    <property type="entry name" value="TAT_signal"/>
</dbReference>
<dbReference type="InterPro" id="IPR037045">
    <property type="entry name" value="S8pro/Inhibitor_I9_sf"/>
</dbReference>
<dbReference type="InterPro" id="IPR023827">
    <property type="entry name" value="Peptidase_S8_Asp-AS"/>
</dbReference>
<sequence>MGDVRGSRRALLALCTAGATALALTTTAGPAFAEGQVLGAGNPTAIQDSYIVVYDELSAQSAEALTADLSAKYDAKVEFTYRHALKGFAGTLSERAARRLAAEPTVAYVQQNATVRATATQPNPPSWGLDRSDQRDLPLDSGYTYPNDGAGVTAYIIDTGIRTSHQDFGGRASWGTNTTGDGNNTDCNGHGTHVAGTVGGSAHGVAKGVTLVAVKVLNCAGSGSFAGVAAGIDWVTGHHTSGPAVANMSLGAQGSDAATENAVRNSIADGVTYALASGNSNADACNFTPARVAEAITVNASTNTDARASFSNWGTCTDIFAPGQNITSAWHTNDSATNTISGTSMASPHVAGGAALLLGATPSLTPAQVQSAMLTNSTPNKITSPGTGSPNRLLFVNTGGGPGPGAPAITPPGNQTGGVGTATSLQLKATGGTPPYTWSATGLPPGLSLAPATGLISGTPTTAGAYTVNATVTDSAGKASSVAFTWTITPAGGSCSAPGEKVANGGFESGTTGWSNATWSIGTWTGAGAPRSGARSAWLSGYGYADSETLSQTVTVPAGCANTTLSLWLKISTSEYEPAVFDTFTVQANGTTLATYSNLDPSGYAVRTFNLGAFAGQSVTLSFTGTEDWSYQTSFVLDDISVNAA</sequence>
<feature type="active site" description="Charge relay system" evidence="5">
    <location>
        <position position="190"/>
    </location>
</feature>
<dbReference type="PANTHER" id="PTHR43806">
    <property type="entry name" value="PEPTIDASE S8"/>
    <property type="match status" value="1"/>
</dbReference>
<dbReference type="SUPFAM" id="SSF49313">
    <property type="entry name" value="Cadherin-like"/>
    <property type="match status" value="1"/>
</dbReference>
<dbReference type="InterPro" id="IPR015919">
    <property type="entry name" value="Cadherin-like_sf"/>
</dbReference>
<dbReference type="Proteomes" id="UP001595833">
    <property type="component" value="Unassembled WGS sequence"/>
</dbReference>
<proteinExistence type="inferred from homology"/>
<dbReference type="CDD" id="cd04077">
    <property type="entry name" value="Peptidases_S8_PCSK9_ProteinaseK_like"/>
    <property type="match status" value="1"/>
</dbReference>
<dbReference type="PROSITE" id="PS51892">
    <property type="entry name" value="SUBTILASE"/>
    <property type="match status" value="1"/>
</dbReference>
<dbReference type="PROSITE" id="PS00136">
    <property type="entry name" value="SUBTILASE_ASP"/>
    <property type="match status" value="1"/>
</dbReference>
<dbReference type="Gene3D" id="3.40.50.200">
    <property type="entry name" value="Peptidase S8/S53 domain"/>
    <property type="match status" value="1"/>
</dbReference>
<evidence type="ECO:0000313" key="11">
    <source>
        <dbReference type="Proteomes" id="UP001595833"/>
    </source>
</evidence>
<dbReference type="InterPro" id="IPR050131">
    <property type="entry name" value="Peptidase_S8_subtilisin-like"/>
</dbReference>
<dbReference type="PROSITE" id="PS51318">
    <property type="entry name" value="TAT"/>
    <property type="match status" value="1"/>
</dbReference>
<accession>A0ABV9Y3L7</accession>
<feature type="active site" description="Charge relay system" evidence="5">
    <location>
        <position position="344"/>
    </location>
</feature>
<evidence type="ECO:0000256" key="2">
    <source>
        <dbReference type="ARBA" id="ARBA00022670"/>
    </source>
</evidence>
<dbReference type="Pfam" id="PF00082">
    <property type="entry name" value="Peptidase_S8"/>
    <property type="match status" value="1"/>
</dbReference>
<feature type="active site" description="Charge relay system" evidence="5">
    <location>
        <position position="158"/>
    </location>
</feature>
<evidence type="ECO:0000256" key="5">
    <source>
        <dbReference type="PROSITE-ProRule" id="PRU01240"/>
    </source>
</evidence>
<organism evidence="10 11">
    <name type="scientific">Saccharothrix xinjiangensis</name>
    <dbReference type="NCBI Taxonomy" id="204798"/>
    <lineage>
        <taxon>Bacteria</taxon>
        <taxon>Bacillati</taxon>
        <taxon>Actinomycetota</taxon>
        <taxon>Actinomycetes</taxon>
        <taxon>Pseudonocardiales</taxon>
        <taxon>Pseudonocardiaceae</taxon>
        <taxon>Saccharothrix</taxon>
    </lineage>
</organism>
<keyword evidence="2 5" id="KW-0645">Protease</keyword>
<feature type="chain" id="PRO_5047225302" evidence="7">
    <location>
        <begin position="34"/>
        <end position="645"/>
    </location>
</feature>
<keyword evidence="11" id="KW-1185">Reference proteome</keyword>
<dbReference type="Gene3D" id="2.60.40.10">
    <property type="entry name" value="Immunoglobulins"/>
    <property type="match status" value="1"/>
</dbReference>
<dbReference type="InterPro" id="IPR036852">
    <property type="entry name" value="Peptidase_S8/S53_dom_sf"/>
</dbReference>
<dbReference type="InterPro" id="IPR023828">
    <property type="entry name" value="Peptidase_S8_Ser-AS"/>
</dbReference>
<dbReference type="InterPro" id="IPR000209">
    <property type="entry name" value="Peptidase_S8/S53_dom"/>
</dbReference>